<name>A0ABS8PT53_9BACT</name>
<keyword evidence="1" id="KW-0472">Membrane</keyword>
<dbReference type="EMBL" id="JAJNEC010000005">
    <property type="protein sequence ID" value="MCD2424242.1"/>
    <property type="molecule type" value="Genomic_DNA"/>
</dbReference>
<evidence type="ECO:0000313" key="2">
    <source>
        <dbReference type="EMBL" id="MCD2424242.1"/>
    </source>
</evidence>
<keyword evidence="1" id="KW-0812">Transmembrane</keyword>
<accession>A0ABS8PT53</accession>
<dbReference type="PANTHER" id="PTHR36974">
    <property type="entry name" value="MEMBRANE PROTEIN-RELATED"/>
    <property type="match status" value="1"/>
</dbReference>
<feature type="transmembrane region" description="Helical" evidence="1">
    <location>
        <begin position="90"/>
        <end position="109"/>
    </location>
</feature>
<dbReference type="RefSeq" id="WP_231005694.1">
    <property type="nucleotide sequence ID" value="NZ_JAJNEC010000005.1"/>
</dbReference>
<comment type="caution">
    <text evidence="2">The sequence shown here is derived from an EMBL/GenBank/DDBJ whole genome shotgun (WGS) entry which is preliminary data.</text>
</comment>
<evidence type="ECO:0008006" key="4">
    <source>
        <dbReference type="Google" id="ProtNLM"/>
    </source>
</evidence>
<dbReference type="PANTHER" id="PTHR36974:SF1">
    <property type="entry name" value="DOXX FAMILY MEMBRANE PROTEIN"/>
    <property type="match status" value="1"/>
</dbReference>
<reference evidence="2 3" key="1">
    <citation type="submission" date="2021-11" db="EMBL/GenBank/DDBJ databases">
        <title>Genomic of Niabella pedocola.</title>
        <authorList>
            <person name="Wu T."/>
        </authorList>
    </citation>
    <scope>NUCLEOTIDE SEQUENCE [LARGE SCALE GENOMIC DNA]</scope>
    <source>
        <strain evidence="2 3">JCM 31011</strain>
    </source>
</reference>
<protein>
    <recommendedName>
        <fullName evidence="4">DoxX family protein</fullName>
    </recommendedName>
</protein>
<proteinExistence type="predicted"/>
<keyword evidence="3" id="KW-1185">Reference proteome</keyword>
<evidence type="ECO:0000313" key="3">
    <source>
        <dbReference type="Proteomes" id="UP001199816"/>
    </source>
</evidence>
<sequence length="150" mass="16383">MKPLLVLLVTFAITAVITTYMHRPGAWALSARVAMAVMLVFTATGHFAFTKGMSMMLPAFIPGKAALVYSTGVLEIGAAVALLIPALRLPAAWFLILFLVLLLPANVYAALKHVDYQKATFHGSGPAYLWFRVPLQLFFIAWIYLSAIKA</sequence>
<dbReference type="Proteomes" id="UP001199816">
    <property type="component" value="Unassembled WGS sequence"/>
</dbReference>
<feature type="transmembrane region" description="Helical" evidence="1">
    <location>
        <begin position="25"/>
        <end position="49"/>
    </location>
</feature>
<evidence type="ECO:0000256" key="1">
    <source>
        <dbReference type="SAM" id="Phobius"/>
    </source>
</evidence>
<feature type="transmembrane region" description="Helical" evidence="1">
    <location>
        <begin position="61"/>
        <end position="84"/>
    </location>
</feature>
<gene>
    <name evidence="2" type="ORF">LQ567_15790</name>
</gene>
<keyword evidence="1" id="KW-1133">Transmembrane helix</keyword>
<feature type="transmembrane region" description="Helical" evidence="1">
    <location>
        <begin position="129"/>
        <end position="148"/>
    </location>
</feature>
<organism evidence="2 3">
    <name type="scientific">Niabella pedocola</name>
    <dbReference type="NCBI Taxonomy" id="1752077"/>
    <lineage>
        <taxon>Bacteria</taxon>
        <taxon>Pseudomonadati</taxon>
        <taxon>Bacteroidota</taxon>
        <taxon>Chitinophagia</taxon>
        <taxon>Chitinophagales</taxon>
        <taxon>Chitinophagaceae</taxon>
        <taxon>Niabella</taxon>
    </lineage>
</organism>